<dbReference type="AlphaFoldDB" id="A0A2S8G536"/>
<dbReference type="SUPFAM" id="SSF52266">
    <property type="entry name" value="SGNH hydrolase"/>
    <property type="match status" value="1"/>
</dbReference>
<evidence type="ECO:0000313" key="2">
    <source>
        <dbReference type="EMBL" id="PQO39410.1"/>
    </source>
</evidence>
<dbReference type="CDD" id="cd01834">
    <property type="entry name" value="SGNH_hydrolase_like_2"/>
    <property type="match status" value="1"/>
</dbReference>
<dbReference type="GO" id="GO:0004622">
    <property type="term" value="F:phosphatidylcholine lysophospholipase activity"/>
    <property type="evidence" value="ECO:0007669"/>
    <property type="project" value="TreeGrafter"/>
</dbReference>
<protein>
    <submittedName>
        <fullName evidence="2">Lipolytic enzyme</fullName>
    </submittedName>
</protein>
<dbReference type="Gene3D" id="3.40.50.1110">
    <property type="entry name" value="SGNH hydrolase"/>
    <property type="match status" value="1"/>
</dbReference>
<dbReference type="InterPro" id="IPR036514">
    <property type="entry name" value="SGNH_hydro_sf"/>
</dbReference>
<accession>A0A2S8G536</accession>
<name>A0A2S8G536_9BACT</name>
<organism evidence="2 3">
    <name type="scientific">Blastopirellula marina</name>
    <dbReference type="NCBI Taxonomy" id="124"/>
    <lineage>
        <taxon>Bacteria</taxon>
        <taxon>Pseudomonadati</taxon>
        <taxon>Planctomycetota</taxon>
        <taxon>Planctomycetia</taxon>
        <taxon>Pirellulales</taxon>
        <taxon>Pirellulaceae</taxon>
        <taxon>Blastopirellula</taxon>
    </lineage>
</organism>
<feature type="domain" description="SGNH hydrolase-type esterase" evidence="1">
    <location>
        <begin position="39"/>
        <end position="224"/>
    </location>
</feature>
<gene>
    <name evidence="2" type="ORF">C5Y96_02835</name>
</gene>
<evidence type="ECO:0000313" key="3">
    <source>
        <dbReference type="Proteomes" id="UP000240009"/>
    </source>
</evidence>
<dbReference type="Proteomes" id="UP000240009">
    <property type="component" value="Unassembled WGS sequence"/>
</dbReference>
<evidence type="ECO:0000259" key="1">
    <source>
        <dbReference type="Pfam" id="PF13472"/>
    </source>
</evidence>
<reference evidence="2 3" key="1">
    <citation type="submission" date="2018-02" db="EMBL/GenBank/DDBJ databases">
        <title>Comparative genomes isolates from brazilian mangrove.</title>
        <authorList>
            <person name="Araujo J.E."/>
            <person name="Taketani R.G."/>
            <person name="Silva M.C.P."/>
            <person name="Loureco M.V."/>
            <person name="Andreote F.D."/>
        </authorList>
    </citation>
    <scope>NUCLEOTIDE SEQUENCE [LARGE SCALE GENOMIC DNA]</scope>
    <source>
        <strain evidence="2 3">HEX-2 MGV</strain>
    </source>
</reference>
<comment type="caution">
    <text evidence="2">The sequence shown here is derived from an EMBL/GenBank/DDBJ whole genome shotgun (WGS) entry which is preliminary data.</text>
</comment>
<dbReference type="InterPro" id="IPR013830">
    <property type="entry name" value="SGNH_hydro"/>
</dbReference>
<dbReference type="OrthoDB" id="2513075at2"/>
<sequence>MLLFVPSSLLAEETNPTPSGAHSLGSFTAQDLAGKRVVFLGDSITQAGGYVSFVDYYLEKLYPQQDFDIYGLGLASETLSGLSEDGHAGGAFPRPCLFERLGRLLERVKPEVVFACYGINDGIYKPLDAERFSAFQQGVNKLIEQCQAAGVEQIVLVTPPIYDETTKPGEFNYDSVMTKYAAWQMALEKPAVHVIDLHSAMRKARDARTEVFSKDRVHPGAEGHLFMAQSILAALDVPVPQQTPEAIQADPLYKQVDKLRKHRSANWMKHVGYTREKTVSPQPLGDTEDVAAQLKEKINQLRRK</sequence>
<dbReference type="InterPro" id="IPR051532">
    <property type="entry name" value="Ester_Hydrolysis_Enzymes"/>
</dbReference>
<dbReference type="EMBL" id="PUIA01000016">
    <property type="protein sequence ID" value="PQO39410.1"/>
    <property type="molecule type" value="Genomic_DNA"/>
</dbReference>
<dbReference type="PANTHER" id="PTHR30383:SF5">
    <property type="entry name" value="SGNH HYDROLASE-TYPE ESTERASE DOMAIN-CONTAINING PROTEIN"/>
    <property type="match status" value="1"/>
</dbReference>
<dbReference type="PANTHER" id="PTHR30383">
    <property type="entry name" value="THIOESTERASE 1/PROTEASE 1/LYSOPHOSPHOLIPASE L1"/>
    <property type="match status" value="1"/>
</dbReference>
<proteinExistence type="predicted"/>
<dbReference type="Pfam" id="PF13472">
    <property type="entry name" value="Lipase_GDSL_2"/>
    <property type="match status" value="1"/>
</dbReference>